<keyword evidence="4" id="KW-1185">Reference proteome</keyword>
<keyword evidence="2" id="KW-0732">Signal</keyword>
<feature type="signal peptide" evidence="2">
    <location>
        <begin position="1"/>
        <end position="18"/>
    </location>
</feature>
<evidence type="ECO:0000256" key="1">
    <source>
        <dbReference type="SAM" id="MobiDB-lite"/>
    </source>
</evidence>
<dbReference type="Proteomes" id="UP000317977">
    <property type="component" value="Unassembled WGS sequence"/>
</dbReference>
<feature type="region of interest" description="Disordered" evidence="1">
    <location>
        <begin position="19"/>
        <end position="76"/>
    </location>
</feature>
<evidence type="ECO:0000256" key="2">
    <source>
        <dbReference type="SAM" id="SignalP"/>
    </source>
</evidence>
<comment type="caution">
    <text evidence="3">The sequence shown here is derived from an EMBL/GenBank/DDBJ whole genome shotgun (WGS) entry which is preliminary data.</text>
</comment>
<sequence precursor="true">MKRLLAFCVLCTGLLGLAGCNQPPNNPAARSPTKNSADRQQVMKPVMEESTNQSNNESVTPDETSAVDGESEEAKP</sequence>
<protein>
    <submittedName>
        <fullName evidence="3">Uncharacterized protein</fullName>
    </submittedName>
</protein>
<feature type="chain" id="PRO_5022701042" evidence="2">
    <location>
        <begin position="19"/>
        <end position="76"/>
    </location>
</feature>
<dbReference type="PROSITE" id="PS51257">
    <property type="entry name" value="PROKAR_LIPOPROTEIN"/>
    <property type="match status" value="1"/>
</dbReference>
<evidence type="ECO:0000313" key="4">
    <source>
        <dbReference type="Proteomes" id="UP000317977"/>
    </source>
</evidence>
<accession>A0A5C6EDE9</accession>
<gene>
    <name evidence="3" type="ORF">Poly59_56330</name>
</gene>
<organism evidence="3 4">
    <name type="scientific">Rubripirellula reticaptiva</name>
    <dbReference type="NCBI Taxonomy" id="2528013"/>
    <lineage>
        <taxon>Bacteria</taxon>
        <taxon>Pseudomonadati</taxon>
        <taxon>Planctomycetota</taxon>
        <taxon>Planctomycetia</taxon>
        <taxon>Pirellulales</taxon>
        <taxon>Pirellulaceae</taxon>
        <taxon>Rubripirellula</taxon>
    </lineage>
</organism>
<reference evidence="3 4" key="1">
    <citation type="submission" date="2019-02" db="EMBL/GenBank/DDBJ databases">
        <title>Deep-cultivation of Planctomycetes and their phenomic and genomic characterization uncovers novel biology.</title>
        <authorList>
            <person name="Wiegand S."/>
            <person name="Jogler M."/>
            <person name="Boedeker C."/>
            <person name="Pinto D."/>
            <person name="Vollmers J."/>
            <person name="Rivas-Marin E."/>
            <person name="Kohn T."/>
            <person name="Peeters S.H."/>
            <person name="Heuer A."/>
            <person name="Rast P."/>
            <person name="Oberbeckmann S."/>
            <person name="Bunk B."/>
            <person name="Jeske O."/>
            <person name="Meyerdierks A."/>
            <person name="Storesund J.E."/>
            <person name="Kallscheuer N."/>
            <person name="Luecker S."/>
            <person name="Lage O.M."/>
            <person name="Pohl T."/>
            <person name="Merkel B.J."/>
            <person name="Hornburger P."/>
            <person name="Mueller R.-W."/>
            <person name="Bruemmer F."/>
            <person name="Labrenz M."/>
            <person name="Spormann A.M."/>
            <person name="Op Den Camp H."/>
            <person name="Overmann J."/>
            <person name="Amann R."/>
            <person name="Jetten M.S.M."/>
            <person name="Mascher T."/>
            <person name="Medema M.H."/>
            <person name="Devos D.P."/>
            <person name="Kaster A.-K."/>
            <person name="Ovreas L."/>
            <person name="Rohde M."/>
            <person name="Galperin M.Y."/>
            <person name="Jogler C."/>
        </authorList>
    </citation>
    <scope>NUCLEOTIDE SEQUENCE [LARGE SCALE GENOMIC DNA]</scope>
    <source>
        <strain evidence="3 4">Poly59</strain>
    </source>
</reference>
<name>A0A5C6EDE9_9BACT</name>
<dbReference type="EMBL" id="SJPX01000006">
    <property type="protein sequence ID" value="TWU46660.1"/>
    <property type="molecule type" value="Genomic_DNA"/>
</dbReference>
<dbReference type="OrthoDB" id="9980915at2"/>
<feature type="compositionally biased region" description="Polar residues" evidence="1">
    <location>
        <begin position="49"/>
        <end position="63"/>
    </location>
</feature>
<proteinExistence type="predicted"/>
<dbReference type="RefSeq" id="WP_146537151.1">
    <property type="nucleotide sequence ID" value="NZ_SJPX01000006.1"/>
</dbReference>
<evidence type="ECO:0000313" key="3">
    <source>
        <dbReference type="EMBL" id="TWU46660.1"/>
    </source>
</evidence>
<dbReference type="AlphaFoldDB" id="A0A5C6EDE9"/>